<dbReference type="EMBL" id="BONQ01000210">
    <property type="protein sequence ID" value="GIG53086.1"/>
    <property type="molecule type" value="Genomic_DNA"/>
</dbReference>
<evidence type="ECO:0000256" key="10">
    <source>
        <dbReference type="SAM" id="Phobius"/>
    </source>
</evidence>
<reference evidence="12" key="1">
    <citation type="submission" date="2021-01" db="EMBL/GenBank/DDBJ databases">
        <title>Whole genome shotgun sequence of Dactylosporangium siamense NBRC 106093.</title>
        <authorList>
            <person name="Komaki H."/>
            <person name="Tamura T."/>
        </authorList>
    </citation>
    <scope>NUCLEOTIDE SEQUENCE</scope>
    <source>
        <strain evidence="12">NBRC 106093</strain>
    </source>
</reference>
<evidence type="ECO:0000256" key="3">
    <source>
        <dbReference type="ARBA" id="ARBA00022475"/>
    </source>
</evidence>
<evidence type="ECO:0000313" key="13">
    <source>
        <dbReference type="Proteomes" id="UP000660611"/>
    </source>
</evidence>
<feature type="coiled-coil region" evidence="8">
    <location>
        <begin position="126"/>
        <end position="153"/>
    </location>
</feature>
<evidence type="ECO:0000256" key="9">
    <source>
        <dbReference type="SAM" id="MobiDB-lite"/>
    </source>
</evidence>
<feature type="transmembrane region" description="Helical" evidence="10">
    <location>
        <begin position="38"/>
        <end position="58"/>
    </location>
</feature>
<keyword evidence="3" id="KW-1003">Cell membrane</keyword>
<dbReference type="CDD" id="cd07185">
    <property type="entry name" value="OmpA_C-like"/>
    <property type="match status" value="1"/>
</dbReference>
<organism evidence="12 13">
    <name type="scientific">Dactylosporangium siamense</name>
    <dbReference type="NCBI Taxonomy" id="685454"/>
    <lineage>
        <taxon>Bacteria</taxon>
        <taxon>Bacillati</taxon>
        <taxon>Actinomycetota</taxon>
        <taxon>Actinomycetes</taxon>
        <taxon>Micromonosporales</taxon>
        <taxon>Micromonosporaceae</taxon>
        <taxon>Dactylosporangium</taxon>
    </lineage>
</organism>
<dbReference type="SUPFAM" id="SSF103088">
    <property type="entry name" value="OmpA-like"/>
    <property type="match status" value="1"/>
</dbReference>
<evidence type="ECO:0000256" key="5">
    <source>
        <dbReference type="ARBA" id="ARBA00022989"/>
    </source>
</evidence>
<dbReference type="PANTHER" id="PTHR30329">
    <property type="entry name" value="STATOR ELEMENT OF FLAGELLAR MOTOR COMPLEX"/>
    <property type="match status" value="1"/>
</dbReference>
<keyword evidence="6 7" id="KW-0472">Membrane</keyword>
<protein>
    <submittedName>
        <fullName evidence="12">Flagellar basal body stator protein MotB</fullName>
    </submittedName>
</protein>
<keyword evidence="4 10" id="KW-0812">Transmembrane</keyword>
<dbReference type="InterPro" id="IPR006665">
    <property type="entry name" value="OmpA-like"/>
</dbReference>
<comment type="subcellular location">
    <subcellularLocation>
        <location evidence="1">Cell membrane</location>
        <topology evidence="1">Single-pass membrane protein</topology>
    </subcellularLocation>
</comment>
<evidence type="ECO:0000259" key="11">
    <source>
        <dbReference type="PROSITE" id="PS51123"/>
    </source>
</evidence>
<comment type="caution">
    <text evidence="12">The sequence shown here is derived from an EMBL/GenBank/DDBJ whole genome shotgun (WGS) entry which is preliminary data.</text>
</comment>
<evidence type="ECO:0000256" key="2">
    <source>
        <dbReference type="ARBA" id="ARBA00008914"/>
    </source>
</evidence>
<feature type="compositionally biased region" description="Basic residues" evidence="9">
    <location>
        <begin position="15"/>
        <end position="25"/>
    </location>
</feature>
<evidence type="ECO:0000256" key="7">
    <source>
        <dbReference type="PROSITE-ProRule" id="PRU00473"/>
    </source>
</evidence>
<dbReference type="PANTHER" id="PTHR30329:SF20">
    <property type="entry name" value="EXPORTED PROTEIN"/>
    <property type="match status" value="1"/>
</dbReference>
<name>A0A919PZ84_9ACTN</name>
<comment type="similarity">
    <text evidence="2">Belongs to the MotB family.</text>
</comment>
<keyword evidence="12" id="KW-0969">Cilium</keyword>
<dbReference type="RefSeq" id="WP_203854688.1">
    <property type="nucleotide sequence ID" value="NZ_BAAAVW010000053.1"/>
</dbReference>
<dbReference type="InterPro" id="IPR025713">
    <property type="entry name" value="MotB-like_N_dom"/>
</dbReference>
<accession>A0A919PZ84</accession>
<keyword evidence="12" id="KW-0966">Cell projection</keyword>
<feature type="domain" description="OmpA-like" evidence="11">
    <location>
        <begin position="170"/>
        <end position="291"/>
    </location>
</feature>
<dbReference type="PROSITE" id="PS51123">
    <property type="entry name" value="OMPA_2"/>
    <property type="match status" value="1"/>
</dbReference>
<gene>
    <name evidence="12" type="primary">motB</name>
    <name evidence="12" type="ORF">Dsi01nite_111270</name>
</gene>
<sequence length="306" mass="31846">MSGGGHAAKGGTKGAHAKGHGKKHAAHDEEHENHERWLVSYADMMTLLMVLFIVLFAISQVDQKKFAELKNGLAVGFGSPSVAFEGGEASLMESSDSNSPMDMSSGIGGTTADATAVQEAVAAKERASASAKQKAAQQEVENFEKIKAQIEESLKAEGLADSVKFSVDERGLVVTVVTSAVVFDGGEAQLLSAGQEIMKGIGPAISGLPNKIEVDGHTNQLAATTGTYPSGWELSSARASTVVRYLHSNAGIAENRLLAAGYADTKPLYPANDPRAASLNRRVEIIVLSSLPADTRALLPSASSGG</sequence>
<keyword evidence="13" id="KW-1185">Reference proteome</keyword>
<evidence type="ECO:0000256" key="4">
    <source>
        <dbReference type="ARBA" id="ARBA00022692"/>
    </source>
</evidence>
<dbReference type="AlphaFoldDB" id="A0A919PZ84"/>
<feature type="compositionally biased region" description="Gly residues" evidence="9">
    <location>
        <begin position="1"/>
        <end position="13"/>
    </location>
</feature>
<dbReference type="Proteomes" id="UP000660611">
    <property type="component" value="Unassembled WGS sequence"/>
</dbReference>
<evidence type="ECO:0000256" key="8">
    <source>
        <dbReference type="SAM" id="Coils"/>
    </source>
</evidence>
<dbReference type="Pfam" id="PF00691">
    <property type="entry name" value="OmpA"/>
    <property type="match status" value="1"/>
</dbReference>
<dbReference type="Gene3D" id="3.30.1330.60">
    <property type="entry name" value="OmpA-like domain"/>
    <property type="match status" value="1"/>
</dbReference>
<dbReference type="InterPro" id="IPR050330">
    <property type="entry name" value="Bact_OuterMem_StrucFunc"/>
</dbReference>
<keyword evidence="8" id="KW-0175">Coiled coil</keyword>
<evidence type="ECO:0000313" key="12">
    <source>
        <dbReference type="EMBL" id="GIG53086.1"/>
    </source>
</evidence>
<dbReference type="InterPro" id="IPR036737">
    <property type="entry name" value="OmpA-like_sf"/>
</dbReference>
<keyword evidence="12" id="KW-0282">Flagellum</keyword>
<dbReference type="GO" id="GO:0005886">
    <property type="term" value="C:plasma membrane"/>
    <property type="evidence" value="ECO:0007669"/>
    <property type="project" value="UniProtKB-SubCell"/>
</dbReference>
<evidence type="ECO:0000256" key="1">
    <source>
        <dbReference type="ARBA" id="ARBA00004162"/>
    </source>
</evidence>
<proteinExistence type="inferred from homology"/>
<keyword evidence="5 10" id="KW-1133">Transmembrane helix</keyword>
<dbReference type="Pfam" id="PF13677">
    <property type="entry name" value="MotB_plug"/>
    <property type="match status" value="1"/>
</dbReference>
<feature type="region of interest" description="Disordered" evidence="9">
    <location>
        <begin position="1"/>
        <end position="32"/>
    </location>
</feature>
<evidence type="ECO:0000256" key="6">
    <source>
        <dbReference type="ARBA" id="ARBA00023136"/>
    </source>
</evidence>